<feature type="region of interest" description="Disordered" evidence="1">
    <location>
        <begin position="168"/>
        <end position="189"/>
    </location>
</feature>
<sequence length="189" mass="20476">MCALSPCTPNSSGRTHSRTASSLQFSAGKNPDQVTMAQSFTRLLSGRNTAVMLTGIGAGTLACGYLLSDGTAAAERRRMFPPRWQFACEGADIGFGVFLKAKRGEWKKAAQMQEVVHSQRYNAHLVPEDGSLTCEHAGVYVIRFDNTYSIFQAKRISFTVEILLPDNSQPPQTNGAASKSVEAENNSPL</sequence>
<accession>A0AAV6QIS0</accession>
<reference evidence="3 4" key="1">
    <citation type="journal article" date="2021" name="Sci. Rep.">
        <title>Chromosome anchoring in Senegalese sole (Solea senegalensis) reveals sex-associated markers and genome rearrangements in flatfish.</title>
        <authorList>
            <person name="Guerrero-Cozar I."/>
            <person name="Gomez-Garrido J."/>
            <person name="Berbel C."/>
            <person name="Martinez-Blanch J.F."/>
            <person name="Alioto T."/>
            <person name="Claros M.G."/>
            <person name="Gagnaire P.A."/>
            <person name="Manchado M."/>
        </authorList>
    </citation>
    <scope>NUCLEOTIDE SEQUENCE [LARGE SCALE GENOMIC DNA]</scope>
    <source>
        <strain evidence="3">Sse05_10M</strain>
    </source>
</reference>
<feature type="region of interest" description="Disordered" evidence="1">
    <location>
        <begin position="1"/>
        <end position="28"/>
    </location>
</feature>
<protein>
    <submittedName>
        <fullName evidence="3">SEC14 2</fullName>
    </submittedName>
</protein>
<dbReference type="Proteomes" id="UP000693946">
    <property type="component" value="Linkage Group LG5"/>
</dbReference>
<dbReference type="PANTHER" id="PTHR23324:SF83">
    <property type="entry name" value="SEC14-LIKE PROTEIN 2"/>
    <property type="match status" value="1"/>
</dbReference>
<dbReference type="PANTHER" id="PTHR23324">
    <property type="entry name" value="SEC14 RELATED PROTEIN"/>
    <property type="match status" value="1"/>
</dbReference>
<proteinExistence type="predicted"/>
<evidence type="ECO:0000313" key="4">
    <source>
        <dbReference type="Proteomes" id="UP000693946"/>
    </source>
</evidence>
<dbReference type="InterPro" id="IPR009038">
    <property type="entry name" value="GOLD_dom"/>
</dbReference>
<dbReference type="InterPro" id="IPR051064">
    <property type="entry name" value="SEC14/CRAL-TRIO_domain"/>
</dbReference>
<evidence type="ECO:0000259" key="2">
    <source>
        <dbReference type="PROSITE" id="PS50866"/>
    </source>
</evidence>
<evidence type="ECO:0000313" key="3">
    <source>
        <dbReference type="EMBL" id="KAG7490051.1"/>
    </source>
</evidence>
<evidence type="ECO:0000256" key="1">
    <source>
        <dbReference type="SAM" id="MobiDB-lite"/>
    </source>
</evidence>
<comment type="caution">
    <text evidence="3">The sequence shown here is derived from an EMBL/GenBank/DDBJ whole genome shotgun (WGS) entry which is preliminary data.</text>
</comment>
<organism evidence="3 4">
    <name type="scientific">Solea senegalensis</name>
    <name type="common">Senegalese sole</name>
    <dbReference type="NCBI Taxonomy" id="28829"/>
    <lineage>
        <taxon>Eukaryota</taxon>
        <taxon>Metazoa</taxon>
        <taxon>Chordata</taxon>
        <taxon>Craniata</taxon>
        <taxon>Vertebrata</taxon>
        <taxon>Euteleostomi</taxon>
        <taxon>Actinopterygii</taxon>
        <taxon>Neopterygii</taxon>
        <taxon>Teleostei</taxon>
        <taxon>Neoteleostei</taxon>
        <taxon>Acanthomorphata</taxon>
        <taxon>Carangaria</taxon>
        <taxon>Pleuronectiformes</taxon>
        <taxon>Pleuronectoidei</taxon>
        <taxon>Soleidae</taxon>
        <taxon>Solea</taxon>
    </lineage>
</organism>
<gene>
    <name evidence="3" type="ORF">JOB18_026745</name>
</gene>
<dbReference type="PROSITE" id="PS50866">
    <property type="entry name" value="GOLD"/>
    <property type="match status" value="1"/>
</dbReference>
<keyword evidence="4" id="KW-1185">Reference proteome</keyword>
<name>A0AAV6QIS0_SOLSE</name>
<dbReference type="EMBL" id="JAGKHQ010000017">
    <property type="protein sequence ID" value="KAG7490051.1"/>
    <property type="molecule type" value="Genomic_DNA"/>
</dbReference>
<feature type="compositionally biased region" description="Polar residues" evidence="1">
    <location>
        <begin position="7"/>
        <end position="28"/>
    </location>
</feature>
<feature type="domain" description="GOLD" evidence="2">
    <location>
        <begin position="37"/>
        <end position="162"/>
    </location>
</feature>
<dbReference type="AlphaFoldDB" id="A0AAV6QIS0"/>
<dbReference type="GO" id="GO:0005737">
    <property type="term" value="C:cytoplasm"/>
    <property type="evidence" value="ECO:0007669"/>
    <property type="project" value="TreeGrafter"/>
</dbReference>